<dbReference type="Gene3D" id="2.40.70.10">
    <property type="entry name" value="Acid Proteases"/>
    <property type="match status" value="1"/>
</dbReference>
<dbReference type="GO" id="GO:0006508">
    <property type="term" value="P:proteolysis"/>
    <property type="evidence" value="ECO:0007669"/>
    <property type="project" value="InterPro"/>
</dbReference>
<dbReference type="PROSITE" id="PS50175">
    <property type="entry name" value="ASP_PROT_RETROV"/>
    <property type="match status" value="1"/>
</dbReference>
<feature type="domain" description="Peptidase A2" evidence="10">
    <location>
        <begin position="219"/>
        <end position="301"/>
    </location>
</feature>
<evidence type="ECO:0000256" key="2">
    <source>
        <dbReference type="ARBA" id="ARBA00006581"/>
    </source>
</evidence>
<evidence type="ECO:0000256" key="4">
    <source>
        <dbReference type="ARBA" id="ARBA00022801"/>
    </source>
</evidence>
<keyword evidence="5" id="KW-0546">Nucleotide metabolism</keyword>
<dbReference type="InterPro" id="IPR036875">
    <property type="entry name" value="Znf_CCHC_sf"/>
</dbReference>
<gene>
    <name evidence="12" type="primary">LOC117357280</name>
</gene>
<feature type="compositionally biased region" description="Low complexity" evidence="8">
    <location>
        <begin position="769"/>
        <end position="779"/>
    </location>
</feature>
<keyword evidence="7" id="KW-0862">Zinc</keyword>
<evidence type="ECO:0000256" key="5">
    <source>
        <dbReference type="ARBA" id="ARBA00023080"/>
    </source>
</evidence>
<evidence type="ECO:0000256" key="8">
    <source>
        <dbReference type="SAM" id="MobiDB-lite"/>
    </source>
</evidence>
<sequence length="989" mass="110863">MEAAKFRTGLEGEMHRMQLHFQEMLQSQAELWKADHQAQQARHTELLQQMTAQIQAISNLAQRPAVPAAGSGDGVVGPVGAPFGEPIRLHKMNIDDDISYHTLGTEPAVSYPIRKPKLLECVESDPGPYRSQSRGTRLAPKENPGALRQGLDRCFRRSGGRYQGRARVKRAGKCFACGHPGHWQVQCPVRRSLTNKVGSTTLISLREWMIPIKIEGIPLVALIDSGADQSILAQKVWQQVLRARGQKIDKPQGRLEIQCMHGTSLTHEMKEVWIEYEGRKDALKMALMPRPPYDVILGREWPYFRECCGMRGVEASPVQEEQLAQIFPLAEEVLEEPSHKRRKSRAERREDKRSCSQGKGGGSHLSWRPWVPYEVAQRFPTLSREQRKDPSLEPAIEQWEIAGEGACEFQVVGGLLYRRGWNPRAQKAQRCLVIPASFRKQIFWSIHRDRGLDHLTPGLTIKEIQRKFYWPGLVQEVVTWCRECPRCRNGGAERPPVNPEEASVHKDRGQKSPPGRPEEVGQGRDQRGESLPRKPEEVGQRRDTRGKSPPGKPEEVGQSRDRRGKSPPGKPKEVSLAKVTPDREKPILRVMRLSPKAKLPVRVTPGSVGWDLSSIQEIKVPKGGRKVVDTGLVIALPEECYGRIAPRSGLALRQGIHIGAGVVDPDYRGTLKILVLNLGEKEYNIKEGDCMAQLICERVMIPELREEVIDTVTARGEQGWGSSEEKEGVVKKSMTRRISLRLGEKASKSVKEERTDRGLSRGVCDREAPVTVKTTTKTPQNAAQGWIKPGMESGQLAQAKEGKPRQVPAQLKSQLRKALQTTDFPYHSFPEGREQPEANLEGGGVRPRGWPYRKDQFTGGGRREETGEGTRREPELSESELGELYPSHLRRSPRASLNSAGSGRVGRVPRVCKPAVEIRQAGWLGRKFRPCLLEEFPGPIPMELMEAGQAEELTVLDVELPMDCQESFTECDTNFPEPMQVDLISSCKQ</sequence>
<dbReference type="PROSITE" id="PS50158">
    <property type="entry name" value="ZF_CCHC"/>
    <property type="match status" value="1"/>
</dbReference>
<dbReference type="InterPro" id="IPR033704">
    <property type="entry name" value="dUTPase_trimeric"/>
</dbReference>
<keyword evidence="11" id="KW-1185">Reference proteome</keyword>
<dbReference type="InterPro" id="IPR036157">
    <property type="entry name" value="dUTPase-like_sf"/>
</dbReference>
<dbReference type="InterPro" id="IPR001878">
    <property type="entry name" value="Znf_CCHC"/>
</dbReference>
<dbReference type="SUPFAM" id="SSF57756">
    <property type="entry name" value="Retrovirus zinc finger-like domains"/>
    <property type="match status" value="1"/>
</dbReference>
<dbReference type="UniPathway" id="UPA00610">
    <property type="reaction ID" value="UER00666"/>
</dbReference>
<feature type="compositionally biased region" description="Basic and acidic residues" evidence="8">
    <location>
        <begin position="852"/>
        <end position="875"/>
    </location>
</feature>
<feature type="region of interest" description="Disordered" evidence="8">
    <location>
        <begin position="124"/>
        <end position="143"/>
    </location>
</feature>
<accession>A0A6P8R4F3</accession>
<proteinExistence type="inferred from homology"/>
<name>A0A6P8R4F3_GEOSA</name>
<feature type="domain" description="CCHC-type" evidence="9">
    <location>
        <begin position="173"/>
        <end position="188"/>
    </location>
</feature>
<feature type="compositionally biased region" description="Basic and acidic residues" evidence="8">
    <location>
        <begin position="502"/>
        <end position="561"/>
    </location>
</feature>
<evidence type="ECO:0000256" key="7">
    <source>
        <dbReference type="PROSITE-ProRule" id="PRU00047"/>
    </source>
</evidence>
<feature type="region of interest" description="Disordered" evidence="8">
    <location>
        <begin position="744"/>
        <end position="906"/>
    </location>
</feature>
<evidence type="ECO:0000313" key="11">
    <source>
        <dbReference type="Proteomes" id="UP000515159"/>
    </source>
</evidence>
<dbReference type="GeneID" id="117357280"/>
<dbReference type="NCBIfam" id="NF001862">
    <property type="entry name" value="PRK00601.1"/>
    <property type="match status" value="1"/>
</dbReference>
<evidence type="ECO:0000259" key="10">
    <source>
        <dbReference type="PROSITE" id="PS50175"/>
    </source>
</evidence>
<dbReference type="SUPFAM" id="SSF50630">
    <property type="entry name" value="Acid proteases"/>
    <property type="match status" value="1"/>
</dbReference>
<keyword evidence="7" id="KW-0863">Zinc-finger</keyword>
<dbReference type="Gene3D" id="1.10.340.70">
    <property type="match status" value="1"/>
</dbReference>
<dbReference type="AlphaFoldDB" id="A0A6P8R4F3"/>
<dbReference type="GO" id="GO:0003676">
    <property type="term" value="F:nucleic acid binding"/>
    <property type="evidence" value="ECO:0007669"/>
    <property type="project" value="InterPro"/>
</dbReference>
<dbReference type="Gene3D" id="2.70.40.10">
    <property type="match status" value="1"/>
</dbReference>
<dbReference type="InterPro" id="IPR041588">
    <property type="entry name" value="Integrase_H2C2"/>
</dbReference>
<dbReference type="Pfam" id="PF00692">
    <property type="entry name" value="dUTPase"/>
    <property type="match status" value="1"/>
</dbReference>
<dbReference type="InterPro" id="IPR021109">
    <property type="entry name" value="Peptidase_aspartic_dom_sf"/>
</dbReference>
<comment type="pathway">
    <text evidence="1">Pyrimidine metabolism; dUMP biosynthesis; dUMP from dCTP (dUTP route): step 2/2.</text>
</comment>
<dbReference type="Proteomes" id="UP000515159">
    <property type="component" value="Chromosome 3"/>
</dbReference>
<dbReference type="OrthoDB" id="9900537at2759"/>
<dbReference type="EC" id="3.6.1.23" evidence="3"/>
<dbReference type="GO" id="GO:0000287">
    <property type="term" value="F:magnesium ion binding"/>
    <property type="evidence" value="ECO:0007669"/>
    <property type="project" value="InterPro"/>
</dbReference>
<evidence type="ECO:0000313" key="12">
    <source>
        <dbReference type="RefSeq" id="XP_033793541.1"/>
    </source>
</evidence>
<dbReference type="PANTHER" id="PTHR11241:SF0">
    <property type="entry name" value="DEOXYURIDINE 5'-TRIPHOSPHATE NUCLEOTIDOHYDROLASE"/>
    <property type="match status" value="1"/>
</dbReference>
<dbReference type="CDD" id="cd00303">
    <property type="entry name" value="retropepsin_like"/>
    <property type="match status" value="1"/>
</dbReference>
<dbReference type="RefSeq" id="XP_033793541.1">
    <property type="nucleotide sequence ID" value="XM_033937650.1"/>
</dbReference>
<dbReference type="GO" id="GO:0004190">
    <property type="term" value="F:aspartic-type endopeptidase activity"/>
    <property type="evidence" value="ECO:0007669"/>
    <property type="project" value="InterPro"/>
</dbReference>
<evidence type="ECO:0000256" key="3">
    <source>
        <dbReference type="ARBA" id="ARBA00012379"/>
    </source>
</evidence>
<dbReference type="InterPro" id="IPR008181">
    <property type="entry name" value="dUTPase"/>
</dbReference>
<feature type="compositionally biased region" description="Basic and acidic residues" evidence="8">
    <location>
        <begin position="744"/>
        <end position="768"/>
    </location>
</feature>
<evidence type="ECO:0000259" key="9">
    <source>
        <dbReference type="PROSITE" id="PS50158"/>
    </source>
</evidence>
<protein>
    <recommendedName>
        <fullName evidence="6">Gypsy retrotransposon integrase-like protein 1</fullName>
        <ecNumber evidence="3">3.6.1.23</ecNumber>
    </recommendedName>
</protein>
<keyword evidence="4" id="KW-0378">Hydrolase</keyword>
<dbReference type="GO" id="GO:0046081">
    <property type="term" value="P:dUTP catabolic process"/>
    <property type="evidence" value="ECO:0007669"/>
    <property type="project" value="InterPro"/>
</dbReference>
<dbReference type="GO" id="GO:0006226">
    <property type="term" value="P:dUMP biosynthetic process"/>
    <property type="evidence" value="ECO:0007669"/>
    <property type="project" value="UniProtKB-UniPathway"/>
</dbReference>
<dbReference type="CDD" id="cd07557">
    <property type="entry name" value="trimeric_dUTPase"/>
    <property type="match status" value="1"/>
</dbReference>
<comment type="similarity">
    <text evidence="2">Belongs to the dUTPase family.</text>
</comment>
<dbReference type="NCBIfam" id="TIGR00576">
    <property type="entry name" value="dut"/>
    <property type="match status" value="1"/>
</dbReference>
<reference evidence="12" key="1">
    <citation type="submission" date="2025-08" db="UniProtKB">
        <authorList>
            <consortium name="RefSeq"/>
        </authorList>
    </citation>
    <scope>IDENTIFICATION</scope>
</reference>
<dbReference type="KEGG" id="gsh:117357280"/>
<evidence type="ECO:0000256" key="6">
    <source>
        <dbReference type="ARBA" id="ARBA00039658"/>
    </source>
</evidence>
<feature type="region of interest" description="Disordered" evidence="8">
    <location>
        <begin position="335"/>
        <end position="363"/>
    </location>
</feature>
<dbReference type="InParanoid" id="A0A6P8R4F3"/>
<dbReference type="Pfam" id="PF17921">
    <property type="entry name" value="Integrase_H2C2"/>
    <property type="match status" value="1"/>
</dbReference>
<organism evidence="11 12">
    <name type="scientific">Geotrypetes seraphini</name>
    <name type="common">Gaboon caecilian</name>
    <name type="synonym">Caecilia seraphini</name>
    <dbReference type="NCBI Taxonomy" id="260995"/>
    <lineage>
        <taxon>Eukaryota</taxon>
        <taxon>Metazoa</taxon>
        <taxon>Chordata</taxon>
        <taxon>Craniata</taxon>
        <taxon>Vertebrata</taxon>
        <taxon>Euteleostomi</taxon>
        <taxon>Amphibia</taxon>
        <taxon>Gymnophiona</taxon>
        <taxon>Geotrypetes</taxon>
    </lineage>
</organism>
<feature type="region of interest" description="Disordered" evidence="8">
    <location>
        <begin position="488"/>
        <end position="577"/>
    </location>
</feature>
<dbReference type="GO" id="GO:0004170">
    <property type="term" value="F:dUTP diphosphatase activity"/>
    <property type="evidence" value="ECO:0007669"/>
    <property type="project" value="UniProtKB-EC"/>
</dbReference>
<dbReference type="InterPro" id="IPR001995">
    <property type="entry name" value="Peptidase_A2_cat"/>
</dbReference>
<dbReference type="GO" id="GO:0008270">
    <property type="term" value="F:zinc ion binding"/>
    <property type="evidence" value="ECO:0007669"/>
    <property type="project" value="UniProtKB-KW"/>
</dbReference>
<dbReference type="SUPFAM" id="SSF51283">
    <property type="entry name" value="dUTPase-like"/>
    <property type="match status" value="1"/>
</dbReference>
<dbReference type="InterPro" id="IPR029054">
    <property type="entry name" value="dUTPase-like"/>
</dbReference>
<evidence type="ECO:0000256" key="1">
    <source>
        <dbReference type="ARBA" id="ARBA00005142"/>
    </source>
</evidence>
<dbReference type="PANTHER" id="PTHR11241">
    <property type="entry name" value="DEOXYURIDINE 5'-TRIPHOSPHATE NUCLEOTIDOHYDROLASE"/>
    <property type="match status" value="1"/>
</dbReference>
<keyword evidence="7" id="KW-0479">Metal-binding</keyword>
<dbReference type="FunFam" id="1.10.340.70:FF:000001">
    <property type="entry name" value="Retrovirus-related Pol polyprotein from transposon gypsy-like Protein"/>
    <property type="match status" value="1"/>
</dbReference>